<protein>
    <submittedName>
        <fullName evidence="2">Uncharacterized protein</fullName>
    </submittedName>
</protein>
<evidence type="ECO:0000256" key="1">
    <source>
        <dbReference type="SAM" id="Phobius"/>
    </source>
</evidence>
<keyword evidence="1" id="KW-1133">Transmembrane helix</keyword>
<evidence type="ECO:0000313" key="2">
    <source>
        <dbReference type="EMBL" id="VAW99447.1"/>
    </source>
</evidence>
<proteinExistence type="predicted"/>
<feature type="transmembrane region" description="Helical" evidence="1">
    <location>
        <begin position="6"/>
        <end position="23"/>
    </location>
</feature>
<accession>A0A3B1AJ54</accession>
<name>A0A3B1AJ54_9ZZZZ</name>
<dbReference type="AlphaFoldDB" id="A0A3B1AJ54"/>
<keyword evidence="1" id="KW-0812">Transmembrane</keyword>
<keyword evidence="1" id="KW-0472">Membrane</keyword>
<feature type="transmembrane region" description="Helical" evidence="1">
    <location>
        <begin position="30"/>
        <end position="48"/>
    </location>
</feature>
<organism evidence="2">
    <name type="scientific">hydrothermal vent metagenome</name>
    <dbReference type="NCBI Taxonomy" id="652676"/>
    <lineage>
        <taxon>unclassified sequences</taxon>
        <taxon>metagenomes</taxon>
        <taxon>ecological metagenomes</taxon>
    </lineage>
</organism>
<sequence>MITYLYWIAVLSLSIGALYLLGIKLGNWKNATATAIVVFIVGLGAYYFHFQQIFVKRYGGVMSISIPTGQLHLAATWKDDNLWIENYDPKTNTCHFTEYSRGNLLQGKVTIKNCNPLLRQPNPK</sequence>
<dbReference type="EMBL" id="UOFT01000078">
    <property type="protein sequence ID" value="VAW99447.1"/>
    <property type="molecule type" value="Genomic_DNA"/>
</dbReference>
<reference evidence="2" key="1">
    <citation type="submission" date="2018-06" db="EMBL/GenBank/DDBJ databases">
        <authorList>
            <person name="Zhirakovskaya E."/>
        </authorList>
    </citation>
    <scope>NUCLEOTIDE SEQUENCE</scope>
</reference>
<gene>
    <name evidence="2" type="ORF">MNBD_GAMMA23-1414</name>
</gene>